<dbReference type="InterPro" id="IPR021878">
    <property type="entry name" value="TgpA_N"/>
</dbReference>
<feature type="transmembrane region" description="Helical" evidence="2">
    <location>
        <begin position="168"/>
        <end position="188"/>
    </location>
</feature>
<keyword evidence="2" id="KW-0472">Membrane</keyword>
<organism evidence="4 5">
    <name type="scientific">Halalkalibacter oceani</name>
    <dbReference type="NCBI Taxonomy" id="1653776"/>
    <lineage>
        <taxon>Bacteria</taxon>
        <taxon>Bacillati</taxon>
        <taxon>Bacillota</taxon>
        <taxon>Bacilli</taxon>
        <taxon>Bacillales</taxon>
        <taxon>Bacillaceae</taxon>
        <taxon>Halalkalibacter</taxon>
    </lineage>
</organism>
<dbReference type="PANTHER" id="PTHR42736">
    <property type="entry name" value="PROTEIN-GLUTAMINE GAMMA-GLUTAMYLTRANSFERASE"/>
    <property type="match status" value="1"/>
</dbReference>
<keyword evidence="2" id="KW-1133">Transmembrane helix</keyword>
<dbReference type="Pfam" id="PF13559">
    <property type="entry name" value="DUF4129"/>
    <property type="match status" value="1"/>
</dbReference>
<evidence type="ECO:0000313" key="5">
    <source>
        <dbReference type="Proteomes" id="UP001139179"/>
    </source>
</evidence>
<dbReference type="RefSeq" id="WP_251225013.1">
    <property type="nucleotide sequence ID" value="NZ_JAMBOL010000035.1"/>
</dbReference>
<accession>A0A9X2IRD9</accession>
<evidence type="ECO:0000256" key="1">
    <source>
        <dbReference type="SAM" id="MobiDB-lite"/>
    </source>
</evidence>
<proteinExistence type="predicted"/>
<dbReference type="SMART" id="SM00460">
    <property type="entry name" value="TGc"/>
    <property type="match status" value="1"/>
</dbReference>
<feature type="domain" description="Transglutaminase-like" evidence="3">
    <location>
        <begin position="473"/>
        <end position="548"/>
    </location>
</feature>
<dbReference type="InterPro" id="IPR038765">
    <property type="entry name" value="Papain-like_cys_pep_sf"/>
</dbReference>
<feature type="region of interest" description="Disordered" evidence="1">
    <location>
        <begin position="563"/>
        <end position="582"/>
    </location>
</feature>
<feature type="transmembrane region" description="Helical" evidence="2">
    <location>
        <begin position="39"/>
        <end position="62"/>
    </location>
</feature>
<evidence type="ECO:0000259" key="3">
    <source>
        <dbReference type="SMART" id="SM00460"/>
    </source>
</evidence>
<dbReference type="Proteomes" id="UP001139179">
    <property type="component" value="Unassembled WGS sequence"/>
</dbReference>
<dbReference type="InterPro" id="IPR002931">
    <property type="entry name" value="Transglutaminase-like"/>
</dbReference>
<evidence type="ECO:0000313" key="4">
    <source>
        <dbReference type="EMBL" id="MCM3716347.1"/>
    </source>
</evidence>
<dbReference type="PANTHER" id="PTHR42736:SF1">
    <property type="entry name" value="PROTEIN-GLUTAMINE GAMMA-GLUTAMYLTRANSFERASE"/>
    <property type="match status" value="1"/>
</dbReference>
<sequence length="724" mass="83519">MRLEKKQMEFGRDFLLYGLSFLLLMEWLLPLPYITDTGFIHIFILFTAIFFFVTFIQLPLFVSMLIKTVVIVYGMFLVFFEGPFLSLEWMNVFLIDFVDNVGYIFTGQWHVLTDLFRSFLFFLLLAIMSYLLFYWTVYARRIFFFLILTVVYITVLDTFTVYDATYAIIRTFVIGFLLLGLVTIYRMIEQEKVASAPRLLPVRLALLLVAMVVTGGIFGFLSPKLEPQWADPVPFMRAAVGAEGDGFGDAVRRIGYGDNDEQLGGGFVDDDTPLFYAAATQEHYWRGETKDFYTGKGWETTTPEVESNQSFFQEGNSWMYELEYLEAEVAFADESNRSYAHLFYPGELITRSSIMEAELTVDAFTAKAETSFGDEPVGLTNYRYEYVYPTYHIEGLRSSHESDPAEITEFYTQLPEELPDRVRELAEEITAEESNRYDRAKAIERYLSGPFFQYETNDVAVPGEGEDYVDQFLFDTQRGYCDNFSTSMVVMLRTLDIPARWVKGFTQGEQIDTLDENRNVYQVTNGNAHSWVEVYFPEAGWVPFEPTSGFDSSFEFIEPELEAESTDSAGADQEEEDEEVEDVFAELEEEEEQNQAISPGSWARPGGATLLVLLGIALLFILFLKNKKVMQYMVLKRFMSRKDETAFIPAYERLLWLLHRFGWGRKDGETLREYANRTAEQFAADEMLLLTDEYERLVYGGKSLEASWSSHKGNWEALVRKIHS</sequence>
<dbReference type="InterPro" id="IPR052901">
    <property type="entry name" value="Bact_TGase-like"/>
</dbReference>
<evidence type="ECO:0000256" key="2">
    <source>
        <dbReference type="SAM" id="Phobius"/>
    </source>
</evidence>
<feature type="transmembrane region" description="Helical" evidence="2">
    <location>
        <begin position="14"/>
        <end position="33"/>
    </location>
</feature>
<gene>
    <name evidence="4" type="ORF">M3202_20075</name>
</gene>
<dbReference type="Pfam" id="PF01841">
    <property type="entry name" value="Transglut_core"/>
    <property type="match status" value="1"/>
</dbReference>
<keyword evidence="5" id="KW-1185">Reference proteome</keyword>
<feature type="transmembrane region" description="Helical" evidence="2">
    <location>
        <begin position="115"/>
        <end position="135"/>
    </location>
</feature>
<reference evidence="4" key="1">
    <citation type="submission" date="2022-05" db="EMBL/GenBank/DDBJ databases">
        <title>Comparative Genomics of Spacecraft Associated Microbes.</title>
        <authorList>
            <person name="Tran M.T."/>
            <person name="Wright A."/>
            <person name="Seuylemezian A."/>
            <person name="Eisen J."/>
            <person name="Coil D."/>
        </authorList>
    </citation>
    <scope>NUCLEOTIDE SEQUENCE</scope>
    <source>
        <strain evidence="4">214.1.1</strain>
    </source>
</reference>
<dbReference type="Pfam" id="PF11992">
    <property type="entry name" value="TgpA_N"/>
    <property type="match status" value="1"/>
</dbReference>
<feature type="transmembrane region" description="Helical" evidence="2">
    <location>
        <begin position="200"/>
        <end position="221"/>
    </location>
</feature>
<dbReference type="AlphaFoldDB" id="A0A9X2IRD9"/>
<comment type="caution">
    <text evidence="4">The sequence shown here is derived from an EMBL/GenBank/DDBJ whole genome shotgun (WGS) entry which is preliminary data.</text>
</comment>
<keyword evidence="2" id="KW-0812">Transmembrane</keyword>
<feature type="transmembrane region" description="Helical" evidence="2">
    <location>
        <begin position="69"/>
        <end position="95"/>
    </location>
</feature>
<dbReference type="SUPFAM" id="SSF54001">
    <property type="entry name" value="Cysteine proteinases"/>
    <property type="match status" value="1"/>
</dbReference>
<protein>
    <submittedName>
        <fullName evidence="4">Transglutaminase domain-containing protein</fullName>
    </submittedName>
</protein>
<name>A0A9X2IRD9_9BACI</name>
<feature type="compositionally biased region" description="Acidic residues" evidence="1">
    <location>
        <begin position="572"/>
        <end position="582"/>
    </location>
</feature>
<feature type="transmembrane region" description="Helical" evidence="2">
    <location>
        <begin position="142"/>
        <end position="162"/>
    </location>
</feature>
<dbReference type="EMBL" id="JAMBOL010000035">
    <property type="protein sequence ID" value="MCM3716347.1"/>
    <property type="molecule type" value="Genomic_DNA"/>
</dbReference>
<feature type="transmembrane region" description="Helical" evidence="2">
    <location>
        <begin position="602"/>
        <end position="624"/>
    </location>
</feature>
<dbReference type="Gene3D" id="3.10.620.30">
    <property type="match status" value="1"/>
</dbReference>
<dbReference type="InterPro" id="IPR025403">
    <property type="entry name" value="TgpA-like_C"/>
</dbReference>